<keyword evidence="1" id="KW-0732">Signal</keyword>
<feature type="chain" id="PRO_5028891080" description="Curlin" evidence="1">
    <location>
        <begin position="23"/>
        <end position="232"/>
    </location>
</feature>
<name>A0A7C9REL0_9HYPH</name>
<dbReference type="Proteomes" id="UP000481252">
    <property type="component" value="Unassembled WGS sequence"/>
</dbReference>
<dbReference type="AlphaFoldDB" id="A0A7C9REL0"/>
<organism evidence="2 3">
    <name type="scientific">Mesorhizobium zhangyense</name>
    <dbReference type="NCBI Taxonomy" id="1776730"/>
    <lineage>
        <taxon>Bacteria</taxon>
        <taxon>Pseudomonadati</taxon>
        <taxon>Pseudomonadota</taxon>
        <taxon>Alphaproteobacteria</taxon>
        <taxon>Hyphomicrobiales</taxon>
        <taxon>Phyllobacteriaceae</taxon>
        <taxon>Mesorhizobium</taxon>
    </lineage>
</organism>
<proteinExistence type="predicted"/>
<reference evidence="2 3" key="1">
    <citation type="submission" date="2020-02" db="EMBL/GenBank/DDBJ databases">
        <title>Genome sequence of the type strain CGMCC 1.15528 of Mesorhizobium zhangyense.</title>
        <authorList>
            <person name="Gao J."/>
            <person name="Sun J."/>
        </authorList>
    </citation>
    <scope>NUCLEOTIDE SEQUENCE [LARGE SCALE GENOMIC DNA]</scope>
    <source>
        <strain evidence="2 3">CGMCC 1.15528</strain>
    </source>
</reference>
<protein>
    <recommendedName>
        <fullName evidence="4">Curlin</fullName>
    </recommendedName>
</protein>
<feature type="signal peptide" evidence="1">
    <location>
        <begin position="1"/>
        <end position="22"/>
    </location>
</feature>
<accession>A0A7C9REL0</accession>
<dbReference type="EMBL" id="JAAKZG010000019">
    <property type="protein sequence ID" value="NGN44753.1"/>
    <property type="molecule type" value="Genomic_DNA"/>
</dbReference>
<evidence type="ECO:0000313" key="3">
    <source>
        <dbReference type="Proteomes" id="UP000481252"/>
    </source>
</evidence>
<evidence type="ECO:0000256" key="1">
    <source>
        <dbReference type="SAM" id="SignalP"/>
    </source>
</evidence>
<evidence type="ECO:0008006" key="4">
    <source>
        <dbReference type="Google" id="ProtNLM"/>
    </source>
</evidence>
<gene>
    <name evidence="2" type="ORF">G6N74_27225</name>
</gene>
<comment type="caution">
    <text evidence="2">The sequence shown here is derived from an EMBL/GenBank/DDBJ whole genome shotgun (WGS) entry which is preliminary data.</text>
</comment>
<keyword evidence="3" id="KW-1185">Reference proteome</keyword>
<evidence type="ECO:0000313" key="2">
    <source>
        <dbReference type="EMBL" id="NGN44753.1"/>
    </source>
</evidence>
<sequence>MVGKSKAILTGILFFCAFPASAGDNNVLKIMQTSPLGAIEGNILSSNQSLATDSLVAGPTQQMIEDALARTLNVGDLYRMDQATAPYALQTGQGNTATLTIEGDGGQLLLLQDNSAGGTLGNSAQLSAFGADSLGAVLQIGDGNDASLTVGGGATGLIVQNGSGNANSLTVGSGGSGEIIQTGNGNTFSTSVAANTSVTITQNGNNLSPAGVTGMQVFSTAPGTVSITQTSF</sequence>
<dbReference type="RefSeq" id="WP_165121133.1">
    <property type="nucleotide sequence ID" value="NZ_JAAKZG010000019.1"/>
</dbReference>